<gene>
    <name evidence="1" type="ORF">FG486_07415</name>
</gene>
<protein>
    <submittedName>
        <fullName evidence="1">Uncharacterized protein</fullName>
    </submittedName>
</protein>
<keyword evidence="2" id="KW-1185">Reference proteome</keyword>
<dbReference type="RefSeq" id="WP_181267090.1">
    <property type="nucleotide sequence ID" value="NZ_BAAAGB010000001.1"/>
</dbReference>
<dbReference type="AlphaFoldDB" id="A0A7V8RCX7"/>
<dbReference type="Proteomes" id="UP000589292">
    <property type="component" value="Unassembled WGS sequence"/>
</dbReference>
<sequence length="122" mass="13294">MTMTAAILAALALQGVALDPPVEAEAAEVEQPTRTGAWNDMYGEPQHPGATYRVRLFVHAAQACLHFAGEAPYDAERAEFLNAMMDESCAGLKERYTAILADPTTDAPSRALVEKAWEPFRE</sequence>
<name>A0A7V8RCX7_9SPHN</name>
<accession>A0A7V8RCX7</accession>
<dbReference type="EMBL" id="VDES01000002">
    <property type="protein sequence ID" value="MBA1374162.1"/>
    <property type="molecule type" value="Genomic_DNA"/>
</dbReference>
<organism evidence="1 2">
    <name type="scientific">Sphingomonas ursincola</name>
    <dbReference type="NCBI Taxonomy" id="56361"/>
    <lineage>
        <taxon>Bacteria</taxon>
        <taxon>Pseudomonadati</taxon>
        <taxon>Pseudomonadota</taxon>
        <taxon>Alphaproteobacteria</taxon>
        <taxon>Sphingomonadales</taxon>
        <taxon>Sphingomonadaceae</taxon>
        <taxon>Sphingomonas</taxon>
    </lineage>
</organism>
<proteinExistence type="predicted"/>
<evidence type="ECO:0000313" key="1">
    <source>
        <dbReference type="EMBL" id="MBA1374162.1"/>
    </source>
</evidence>
<comment type="caution">
    <text evidence="1">The sequence shown here is derived from an EMBL/GenBank/DDBJ whole genome shotgun (WGS) entry which is preliminary data.</text>
</comment>
<reference evidence="1 2" key="1">
    <citation type="journal article" date="1994" name="Int. J. Syst. Bacteriol.">
        <title>Phylogenetic positions of novel aerobic, bacteriochlorophyll a-containing bacteria and description of Roseococcus thiosulfatophilus gen. nov., sp. nov., Erythromicrobium ramosum gen. nov., sp. nov., and Erythrobacter litoralis sp. nov.</title>
        <authorList>
            <person name="Yurkov V."/>
            <person name="Stackebrandt E."/>
            <person name="Holmes A."/>
            <person name="Fuerst J.A."/>
            <person name="Hugenholtz P."/>
            <person name="Golecki J."/>
            <person name="Gad'on N."/>
            <person name="Gorlenko V.M."/>
            <person name="Kompantseva E.I."/>
            <person name="Drews G."/>
        </authorList>
    </citation>
    <scope>NUCLEOTIDE SEQUENCE [LARGE SCALE GENOMIC DNA]</scope>
    <source>
        <strain evidence="1 2">KR-99</strain>
    </source>
</reference>
<evidence type="ECO:0000313" key="2">
    <source>
        <dbReference type="Proteomes" id="UP000589292"/>
    </source>
</evidence>